<feature type="non-terminal residue" evidence="1">
    <location>
        <position position="167"/>
    </location>
</feature>
<comment type="caution">
    <text evidence="1">The sequence shown here is derived from an EMBL/GenBank/DDBJ whole genome shotgun (WGS) entry which is preliminary data.</text>
</comment>
<name>X1CRF5_9ZZZZ</name>
<sequence length="167" mass="19487">MNIPKKRNGYYYIGDKEYPAITKILNDVLSKPALMYWAGKQCSRIALKDPTLNEKEVYSKFMEISRGAADRGKQVHRIFERWCQDKEFPPIPKEFEGYGNALKSWVETHKPKPLRSEVEVHSDKWGYAGRCDLICHINDEIWLIDFKTGKNIYKEVGLQLVAYKEAI</sequence>
<organism evidence="1">
    <name type="scientific">marine sediment metagenome</name>
    <dbReference type="NCBI Taxonomy" id="412755"/>
    <lineage>
        <taxon>unclassified sequences</taxon>
        <taxon>metagenomes</taxon>
        <taxon>ecological metagenomes</taxon>
    </lineage>
</organism>
<gene>
    <name evidence="1" type="ORF">S01H4_37240</name>
</gene>
<evidence type="ECO:0000313" key="1">
    <source>
        <dbReference type="EMBL" id="GAG98683.1"/>
    </source>
</evidence>
<dbReference type="InterPro" id="IPR011604">
    <property type="entry name" value="PDDEXK-like_dom_sf"/>
</dbReference>
<reference evidence="1" key="1">
    <citation type="journal article" date="2014" name="Front. Microbiol.">
        <title>High frequency of phylogenetically diverse reductive dehalogenase-homologous genes in deep subseafloor sedimentary metagenomes.</title>
        <authorList>
            <person name="Kawai M."/>
            <person name="Futagami T."/>
            <person name="Toyoda A."/>
            <person name="Takaki Y."/>
            <person name="Nishi S."/>
            <person name="Hori S."/>
            <person name="Arai W."/>
            <person name="Tsubouchi T."/>
            <person name="Morono Y."/>
            <person name="Uchiyama I."/>
            <person name="Ito T."/>
            <person name="Fujiyama A."/>
            <person name="Inagaki F."/>
            <person name="Takami H."/>
        </authorList>
    </citation>
    <scope>NUCLEOTIDE SEQUENCE</scope>
    <source>
        <strain evidence="1">Expedition CK06-06</strain>
    </source>
</reference>
<dbReference type="AlphaFoldDB" id="X1CRF5"/>
<protein>
    <recommendedName>
        <fullName evidence="2">PD-(D/E)XK endonuclease-like domain-containing protein</fullName>
    </recommendedName>
</protein>
<dbReference type="EMBL" id="BART01019987">
    <property type="protein sequence ID" value="GAG98683.1"/>
    <property type="molecule type" value="Genomic_DNA"/>
</dbReference>
<proteinExistence type="predicted"/>
<accession>X1CRF5</accession>
<evidence type="ECO:0008006" key="2">
    <source>
        <dbReference type="Google" id="ProtNLM"/>
    </source>
</evidence>
<dbReference type="Gene3D" id="3.90.320.10">
    <property type="match status" value="1"/>
</dbReference>